<feature type="transmembrane region" description="Helical" evidence="1">
    <location>
        <begin position="36"/>
        <end position="55"/>
    </location>
</feature>
<evidence type="ECO:0000256" key="1">
    <source>
        <dbReference type="SAM" id="Phobius"/>
    </source>
</evidence>
<dbReference type="Proteomes" id="UP000625316">
    <property type="component" value="Unassembled WGS sequence"/>
</dbReference>
<dbReference type="NCBIfam" id="NF033486">
    <property type="entry name" value="harvest_ssl1498"/>
    <property type="match status" value="1"/>
</dbReference>
<comment type="caution">
    <text evidence="2">The sequence shown here is derived from an EMBL/GenBank/DDBJ whole genome shotgun (WGS) entry which is preliminary data.</text>
</comment>
<dbReference type="EMBL" id="JADEXQ010000072">
    <property type="protein sequence ID" value="MBE9031684.1"/>
    <property type="molecule type" value="Genomic_DNA"/>
</dbReference>
<sequence>MPYVKDDDGRLNNFAKEPPVYAAEPMDATQKRNRTLVFALGGALVVGLIAVAAVIS</sequence>
<dbReference type="AlphaFoldDB" id="A0A928Z4E4"/>
<dbReference type="RefSeq" id="WP_264326510.1">
    <property type="nucleotide sequence ID" value="NZ_JADEXQ010000072.1"/>
</dbReference>
<dbReference type="InterPro" id="IPR048028">
    <property type="entry name" value="Psb34-like"/>
</dbReference>
<reference evidence="2" key="1">
    <citation type="submission" date="2020-10" db="EMBL/GenBank/DDBJ databases">
        <authorList>
            <person name="Castelo-Branco R."/>
            <person name="Eusebio N."/>
            <person name="Adriana R."/>
            <person name="Vieira A."/>
            <person name="Brugerolle De Fraissinette N."/>
            <person name="Rezende De Castro R."/>
            <person name="Schneider M.P."/>
            <person name="Vasconcelos V."/>
            <person name="Leao P.N."/>
        </authorList>
    </citation>
    <scope>NUCLEOTIDE SEQUENCE</scope>
    <source>
        <strain evidence="2">LEGE 11480</strain>
    </source>
</reference>
<evidence type="ECO:0000313" key="2">
    <source>
        <dbReference type="EMBL" id="MBE9031684.1"/>
    </source>
</evidence>
<protein>
    <submittedName>
        <fullName evidence="2">Ssl1498 family light-harvesting-like protein</fullName>
    </submittedName>
</protein>
<keyword evidence="3" id="KW-1185">Reference proteome</keyword>
<keyword evidence="1" id="KW-1133">Transmembrane helix</keyword>
<name>A0A928Z4E4_9CYAN</name>
<keyword evidence="1" id="KW-0812">Transmembrane</keyword>
<organism evidence="2 3">
    <name type="scientific">Romeriopsis navalis LEGE 11480</name>
    <dbReference type="NCBI Taxonomy" id="2777977"/>
    <lineage>
        <taxon>Bacteria</taxon>
        <taxon>Bacillati</taxon>
        <taxon>Cyanobacteriota</taxon>
        <taxon>Cyanophyceae</taxon>
        <taxon>Leptolyngbyales</taxon>
        <taxon>Leptolyngbyaceae</taxon>
        <taxon>Romeriopsis</taxon>
        <taxon>Romeriopsis navalis</taxon>
    </lineage>
</organism>
<proteinExistence type="predicted"/>
<evidence type="ECO:0000313" key="3">
    <source>
        <dbReference type="Proteomes" id="UP000625316"/>
    </source>
</evidence>
<keyword evidence="1" id="KW-0472">Membrane</keyword>
<dbReference type="Pfam" id="PF26394">
    <property type="entry name" value="Psb34"/>
    <property type="match status" value="1"/>
</dbReference>
<accession>A0A928Z4E4</accession>
<gene>
    <name evidence="2" type="ORF">IQ266_18280</name>
</gene>